<reference evidence="2" key="1">
    <citation type="journal article" date="2022" name="Int. J. Mol. Sci.">
        <title>Draft Genome of Tanacetum Coccineum: Genomic Comparison of Closely Related Tanacetum-Family Plants.</title>
        <authorList>
            <person name="Yamashiro T."/>
            <person name="Shiraishi A."/>
            <person name="Nakayama K."/>
            <person name="Satake H."/>
        </authorList>
    </citation>
    <scope>NUCLEOTIDE SEQUENCE</scope>
</reference>
<dbReference type="Proteomes" id="UP001151760">
    <property type="component" value="Unassembled WGS sequence"/>
</dbReference>
<feature type="region of interest" description="Disordered" evidence="1">
    <location>
        <begin position="69"/>
        <end position="89"/>
    </location>
</feature>
<evidence type="ECO:0000313" key="2">
    <source>
        <dbReference type="EMBL" id="GJT74890.1"/>
    </source>
</evidence>
<name>A0ABQ5GHA7_9ASTR</name>
<evidence type="ECO:0000313" key="3">
    <source>
        <dbReference type="Proteomes" id="UP001151760"/>
    </source>
</evidence>
<reference evidence="2" key="2">
    <citation type="submission" date="2022-01" db="EMBL/GenBank/DDBJ databases">
        <authorList>
            <person name="Yamashiro T."/>
            <person name="Shiraishi A."/>
            <person name="Satake H."/>
            <person name="Nakayama K."/>
        </authorList>
    </citation>
    <scope>NUCLEOTIDE SEQUENCE</scope>
</reference>
<accession>A0ABQ5GHA7</accession>
<protein>
    <submittedName>
        <fullName evidence="2">Uncharacterized protein</fullName>
    </submittedName>
</protein>
<keyword evidence="3" id="KW-1185">Reference proteome</keyword>
<organism evidence="2 3">
    <name type="scientific">Tanacetum coccineum</name>
    <dbReference type="NCBI Taxonomy" id="301880"/>
    <lineage>
        <taxon>Eukaryota</taxon>
        <taxon>Viridiplantae</taxon>
        <taxon>Streptophyta</taxon>
        <taxon>Embryophyta</taxon>
        <taxon>Tracheophyta</taxon>
        <taxon>Spermatophyta</taxon>
        <taxon>Magnoliopsida</taxon>
        <taxon>eudicotyledons</taxon>
        <taxon>Gunneridae</taxon>
        <taxon>Pentapetalae</taxon>
        <taxon>asterids</taxon>
        <taxon>campanulids</taxon>
        <taxon>Asterales</taxon>
        <taxon>Asteraceae</taxon>
        <taxon>Asteroideae</taxon>
        <taxon>Anthemideae</taxon>
        <taxon>Anthemidinae</taxon>
        <taxon>Tanacetum</taxon>
    </lineage>
</organism>
<comment type="caution">
    <text evidence="2">The sequence shown here is derived from an EMBL/GenBank/DDBJ whole genome shotgun (WGS) entry which is preliminary data.</text>
</comment>
<sequence>MSQPEPTSLAQQSIIDVGSETRPPMLENGSYIQWSNIFMRYIEIKPNGKYLKHSIEQVLYQRRVITIRGNSDSDPPMEPTTRVQLDSGLETEERKQVEADTYIIIYILLGILNSIYSSVDLCKNAKDTWERNHERPERHDLLPKTIVANTKFLNCLQPAWKRNSSYVGNTLRNVGNAGNSIGNAVNGDEELTAACIMMAKIKEYDTNSDGKTNISYDIDGLSKQLKNSEFDQRVGYRNAMECRRCIWTHPERKVVAQLLTDEEIIESVIGINKDDIDEEDDESSTMEPPSRNEAIKAAITLNNFYVELG</sequence>
<dbReference type="EMBL" id="BQNB010018480">
    <property type="protein sequence ID" value="GJT74890.1"/>
    <property type="molecule type" value="Genomic_DNA"/>
</dbReference>
<evidence type="ECO:0000256" key="1">
    <source>
        <dbReference type="SAM" id="MobiDB-lite"/>
    </source>
</evidence>
<proteinExistence type="predicted"/>
<gene>
    <name evidence="2" type="ORF">Tco_1041615</name>
</gene>